<keyword evidence="3 4" id="KW-0067">ATP-binding</keyword>
<dbReference type="RefSeq" id="WP_376867428.1">
    <property type="nucleotide sequence ID" value="NZ_JBHSLF010000054.1"/>
</dbReference>
<comment type="similarity">
    <text evidence="1 4">Belongs to the 5-formyltetrahydrofolate cyclo-ligase family.</text>
</comment>
<dbReference type="PANTHER" id="PTHR23407">
    <property type="entry name" value="ATPASE INHIBITOR/5-FORMYLTETRAHYDROFOLATE CYCLO-LIGASE"/>
    <property type="match status" value="1"/>
</dbReference>
<comment type="caution">
    <text evidence="5">The sequence shown here is derived from an EMBL/GenBank/DDBJ whole genome shotgun (WGS) entry which is preliminary data.</text>
</comment>
<dbReference type="InterPro" id="IPR002698">
    <property type="entry name" value="FTHF_cligase"/>
</dbReference>
<organism evidence="5 6">
    <name type="scientific">Brevundimonas staleyi</name>
    <dbReference type="NCBI Taxonomy" id="74326"/>
    <lineage>
        <taxon>Bacteria</taxon>
        <taxon>Pseudomonadati</taxon>
        <taxon>Pseudomonadota</taxon>
        <taxon>Alphaproteobacteria</taxon>
        <taxon>Caulobacterales</taxon>
        <taxon>Caulobacteraceae</taxon>
        <taxon>Brevundimonas</taxon>
    </lineage>
</organism>
<gene>
    <name evidence="5" type="ORF">ACFPIE_18750</name>
</gene>
<dbReference type="Pfam" id="PF01812">
    <property type="entry name" value="5-FTHF_cyc-lig"/>
    <property type="match status" value="1"/>
</dbReference>
<accession>A0ABW0FW25</accession>
<comment type="cofactor">
    <cofactor evidence="4">
        <name>Mg(2+)</name>
        <dbReference type="ChEBI" id="CHEBI:18420"/>
    </cofactor>
</comment>
<dbReference type="InterPro" id="IPR024185">
    <property type="entry name" value="FTHF_cligase-like_sf"/>
</dbReference>
<evidence type="ECO:0000256" key="2">
    <source>
        <dbReference type="ARBA" id="ARBA00022741"/>
    </source>
</evidence>
<dbReference type="SUPFAM" id="SSF100950">
    <property type="entry name" value="NagB/RpiA/CoA transferase-like"/>
    <property type="match status" value="1"/>
</dbReference>
<dbReference type="NCBIfam" id="TIGR02727">
    <property type="entry name" value="MTHFS_bact"/>
    <property type="match status" value="1"/>
</dbReference>
<keyword evidence="4" id="KW-0479">Metal-binding</keyword>
<keyword evidence="5" id="KW-0436">Ligase</keyword>
<comment type="catalytic activity">
    <reaction evidence="4">
        <text>(6S)-5-formyl-5,6,7,8-tetrahydrofolate + ATP = (6R)-5,10-methenyltetrahydrofolate + ADP + phosphate</text>
        <dbReference type="Rhea" id="RHEA:10488"/>
        <dbReference type="ChEBI" id="CHEBI:30616"/>
        <dbReference type="ChEBI" id="CHEBI:43474"/>
        <dbReference type="ChEBI" id="CHEBI:57455"/>
        <dbReference type="ChEBI" id="CHEBI:57457"/>
        <dbReference type="ChEBI" id="CHEBI:456216"/>
        <dbReference type="EC" id="6.3.3.2"/>
    </reaction>
</comment>
<name>A0ABW0FW25_9CAUL</name>
<dbReference type="PANTHER" id="PTHR23407:SF1">
    <property type="entry name" value="5-FORMYLTETRAHYDROFOLATE CYCLO-LIGASE"/>
    <property type="match status" value="1"/>
</dbReference>
<evidence type="ECO:0000256" key="1">
    <source>
        <dbReference type="ARBA" id="ARBA00010638"/>
    </source>
</evidence>
<keyword evidence="2 4" id="KW-0547">Nucleotide-binding</keyword>
<evidence type="ECO:0000256" key="4">
    <source>
        <dbReference type="RuleBase" id="RU361279"/>
    </source>
</evidence>
<evidence type="ECO:0000313" key="5">
    <source>
        <dbReference type="EMBL" id="MFC5345960.1"/>
    </source>
</evidence>
<keyword evidence="6" id="KW-1185">Reference proteome</keyword>
<evidence type="ECO:0000313" key="6">
    <source>
        <dbReference type="Proteomes" id="UP001596152"/>
    </source>
</evidence>
<dbReference type="InterPro" id="IPR037171">
    <property type="entry name" value="NagB/RpiA_transferase-like"/>
</dbReference>
<dbReference type="Gene3D" id="3.40.50.10420">
    <property type="entry name" value="NagB/RpiA/CoA transferase-like"/>
    <property type="match status" value="1"/>
</dbReference>
<proteinExistence type="inferred from homology"/>
<dbReference type="GO" id="GO:0030272">
    <property type="term" value="F:5-formyltetrahydrofolate cyclo-ligase activity"/>
    <property type="evidence" value="ECO:0007669"/>
    <property type="project" value="UniProtKB-EC"/>
</dbReference>
<evidence type="ECO:0000256" key="3">
    <source>
        <dbReference type="ARBA" id="ARBA00022840"/>
    </source>
</evidence>
<protein>
    <recommendedName>
        <fullName evidence="4">5-formyltetrahydrofolate cyclo-ligase</fullName>
        <ecNumber evidence="4">6.3.3.2</ecNumber>
    </recommendedName>
</protein>
<dbReference type="EMBL" id="JBHSLF010000054">
    <property type="protein sequence ID" value="MFC5345960.1"/>
    <property type="molecule type" value="Genomic_DNA"/>
</dbReference>
<keyword evidence="4" id="KW-0460">Magnesium</keyword>
<dbReference type="EC" id="6.3.3.2" evidence="4"/>
<sequence length="205" mass="22224">MDLTLPDKTVLRAEARAVRRRLAELSPDASMRLAAHTEALLDKEWATDGRWAEDTAKGRRLKVAIYQPRGAEIDTGPLARALIALSCDLCLPVVIERDAPLIFRAWTPGQVLSPDLVGSPAPLADAAEVRPNMILCPLLAFDAHGGRLGLGGGYYDRTVDAMDGRVAFIGVAYAGQQVERLPVEDHDEDMHGVLTETGYTAARKV</sequence>
<reference evidence="6" key="1">
    <citation type="journal article" date="2019" name="Int. J. Syst. Evol. Microbiol.">
        <title>The Global Catalogue of Microorganisms (GCM) 10K type strain sequencing project: providing services to taxonomists for standard genome sequencing and annotation.</title>
        <authorList>
            <consortium name="The Broad Institute Genomics Platform"/>
            <consortium name="The Broad Institute Genome Sequencing Center for Infectious Disease"/>
            <person name="Wu L."/>
            <person name="Ma J."/>
        </authorList>
    </citation>
    <scope>NUCLEOTIDE SEQUENCE [LARGE SCALE GENOMIC DNA]</scope>
    <source>
        <strain evidence="6">JCM 12125</strain>
    </source>
</reference>
<dbReference type="Proteomes" id="UP001596152">
    <property type="component" value="Unassembled WGS sequence"/>
</dbReference>